<proteinExistence type="predicted"/>
<dbReference type="OrthoDB" id="5402098at2"/>
<organism evidence="1 3">
    <name type="scientific">Agrobacterium larrymoorei</name>
    <dbReference type="NCBI Taxonomy" id="160699"/>
    <lineage>
        <taxon>Bacteria</taxon>
        <taxon>Pseudomonadati</taxon>
        <taxon>Pseudomonadota</taxon>
        <taxon>Alphaproteobacteria</taxon>
        <taxon>Hyphomicrobiales</taxon>
        <taxon>Rhizobiaceae</taxon>
        <taxon>Rhizobium/Agrobacterium group</taxon>
        <taxon>Agrobacterium</taxon>
    </lineage>
</organism>
<evidence type="ECO:0000313" key="2">
    <source>
        <dbReference type="EMBL" id="QYA08535.1"/>
    </source>
</evidence>
<dbReference type="Proteomes" id="UP000826513">
    <property type="component" value="Chromosome 1"/>
</dbReference>
<name>A0A4D7DNZ5_9HYPH</name>
<reference evidence="2 4" key="2">
    <citation type="submission" date="2021-03" db="EMBL/GenBank/DDBJ databases">
        <title>Rapid diversification of plasmids in a genus of pathogenic and nitrogen fixing bacteria.</title>
        <authorList>
            <person name="Weisberg A.J."/>
            <person name="Miller M."/>
            <person name="Ream W."/>
            <person name="Grunwald N.J."/>
            <person name="Chang J.H."/>
        </authorList>
    </citation>
    <scope>NUCLEOTIDE SEQUENCE [LARGE SCALE GENOMIC DNA]</scope>
    <source>
        <strain evidence="2 4">AF3.44</strain>
    </source>
</reference>
<evidence type="ECO:0000313" key="3">
    <source>
        <dbReference type="Proteomes" id="UP000298545"/>
    </source>
</evidence>
<dbReference type="EMBL" id="CP072167">
    <property type="protein sequence ID" value="QYA08535.1"/>
    <property type="molecule type" value="Genomic_DNA"/>
</dbReference>
<protein>
    <recommendedName>
        <fullName evidence="5">Surface antigen</fullName>
    </recommendedName>
</protein>
<dbReference type="PIRSF" id="PIRSF002721">
    <property type="entry name" value="Surface_antigen_Rickettsia"/>
    <property type="match status" value="1"/>
</dbReference>
<evidence type="ECO:0008006" key="5">
    <source>
        <dbReference type="Google" id="ProtNLM"/>
    </source>
</evidence>
<dbReference type="Proteomes" id="UP000298545">
    <property type="component" value="Chromosome circular"/>
</dbReference>
<evidence type="ECO:0000313" key="1">
    <source>
        <dbReference type="EMBL" id="QCI99143.1"/>
    </source>
</evidence>
<dbReference type="KEGG" id="alf:CFBP5473_10640"/>
<reference evidence="1 3" key="1">
    <citation type="submission" date="2019-04" db="EMBL/GenBank/DDBJ databases">
        <title>Complete genome sequence of Agrobacterium larrymoorei CFBP5473.</title>
        <authorList>
            <person name="Haryono M."/>
            <person name="Chou L."/>
            <person name="Lin Y.-C."/>
            <person name="Lai E.-M."/>
            <person name="Kuo C.-H."/>
        </authorList>
    </citation>
    <scope>NUCLEOTIDE SEQUENCE [LARGE SCALE GENOMIC DNA]</scope>
    <source>
        <strain evidence="1 3">CFBP5473</strain>
    </source>
</reference>
<gene>
    <name evidence="1" type="ORF">CFBP5473_10640</name>
    <name evidence="2" type="ORF">J5285_09080</name>
</gene>
<dbReference type="PROSITE" id="PS51257">
    <property type="entry name" value="PROKAR_LIPOPROTEIN"/>
    <property type="match status" value="1"/>
</dbReference>
<sequence>MGSFLTRPAVLSLVLVSVLSSCTTSNNRISGGGILGRGASSSTPYIASLQGGIVSRSGIQLDRSDFNKALEAEYRALETAPGGQPVTWSGDAKGEVVANAPYQVGNQNCRQYSHTVTQGGREAKVRGAACRNADGTWTPLT</sequence>
<dbReference type="STRING" id="1367849.GCA_000518585_02725"/>
<evidence type="ECO:0000313" key="4">
    <source>
        <dbReference type="Proteomes" id="UP000826513"/>
    </source>
</evidence>
<keyword evidence="4" id="KW-1185">Reference proteome</keyword>
<dbReference type="InterPro" id="IPR016364">
    <property type="entry name" value="Surface_antigen_Rickettsia"/>
</dbReference>
<dbReference type="EMBL" id="CP039691">
    <property type="protein sequence ID" value="QCI99143.1"/>
    <property type="molecule type" value="Genomic_DNA"/>
</dbReference>
<dbReference type="AlphaFoldDB" id="A0A4D7DNZ5"/>
<dbReference type="RefSeq" id="WP_027675473.1">
    <property type="nucleotide sequence ID" value="NZ_CP039691.1"/>
</dbReference>
<accession>A0A4D7DNZ5</accession>